<evidence type="ECO:0000313" key="1">
    <source>
        <dbReference type="EMBL" id="RQG90977.1"/>
    </source>
</evidence>
<dbReference type="EMBL" id="REGA01000022">
    <property type="protein sequence ID" value="RQG90977.1"/>
    <property type="molecule type" value="Genomic_DNA"/>
</dbReference>
<proteinExistence type="predicted"/>
<dbReference type="Pfam" id="PF04307">
    <property type="entry name" value="YdjM"/>
    <property type="match status" value="1"/>
</dbReference>
<dbReference type="InterPro" id="IPR007404">
    <property type="entry name" value="YdjM-like"/>
</dbReference>
<keyword evidence="2" id="KW-1185">Reference proteome</keyword>
<dbReference type="AlphaFoldDB" id="A0A3N6LRG2"/>
<keyword evidence="1" id="KW-0378">Hydrolase</keyword>
<sequence>MADVLTHVLAGYVIGSLVALRYDWARTPHVTMVMIGALSPDFKKIDHVITDGMVTSALGIPWGWTALHTTGGTIVVALLGSLLVAPGHRKRVIALIVIGAASHHVLDLLLVKGTGYTYPVLWPFVEYRPPAGGLYLSSDRWPALLTGTIAAVLWGVRRRYDRSPSSGYADPASRP</sequence>
<dbReference type="OrthoDB" id="241062at2157"/>
<dbReference type="RefSeq" id="WP_124197253.1">
    <property type="nucleotide sequence ID" value="NZ_REGA01000022.1"/>
</dbReference>
<dbReference type="GO" id="GO:0016787">
    <property type="term" value="F:hydrolase activity"/>
    <property type="evidence" value="ECO:0007669"/>
    <property type="project" value="UniProtKB-KW"/>
</dbReference>
<accession>A0A3N6LRG2</accession>
<gene>
    <name evidence="1" type="ORF">EA473_19530</name>
</gene>
<dbReference type="Proteomes" id="UP000282323">
    <property type="component" value="Unassembled WGS sequence"/>
</dbReference>
<evidence type="ECO:0000313" key="2">
    <source>
        <dbReference type="Proteomes" id="UP000282323"/>
    </source>
</evidence>
<comment type="caution">
    <text evidence="1">The sequence shown here is derived from an EMBL/GenBank/DDBJ whole genome shotgun (WGS) entry which is preliminary data.</text>
</comment>
<name>A0A3N6LRG2_NATCH</name>
<reference evidence="1 2" key="1">
    <citation type="submission" date="2018-10" db="EMBL/GenBank/DDBJ databases">
        <title>Natrarchaeobius chitinivorans gen. nov., sp. nov., and Natrarchaeobius haloalkaliphilus sp. nov., alkaliphilic, chitin-utilizing haloarchaea from hypersaline alkaline lakes.</title>
        <authorList>
            <person name="Sorokin D.Y."/>
            <person name="Elcheninov A.G."/>
            <person name="Kostrikina N.A."/>
            <person name="Bale N.J."/>
            <person name="Sinninghe Damste J.S."/>
            <person name="Khijniak T.V."/>
            <person name="Kublanov I.V."/>
            <person name="Toshchakov S.V."/>
        </authorList>
    </citation>
    <scope>NUCLEOTIDE SEQUENCE [LARGE SCALE GENOMIC DNA]</scope>
    <source>
        <strain evidence="1 2">AArcht4T</strain>
    </source>
</reference>
<organism evidence="1 2">
    <name type="scientific">Natrarchaeobius chitinivorans</name>
    <dbReference type="NCBI Taxonomy" id="1679083"/>
    <lineage>
        <taxon>Archaea</taxon>
        <taxon>Methanobacteriati</taxon>
        <taxon>Methanobacteriota</taxon>
        <taxon>Stenosarchaea group</taxon>
        <taxon>Halobacteria</taxon>
        <taxon>Halobacteriales</taxon>
        <taxon>Natrialbaceae</taxon>
        <taxon>Natrarchaeobius</taxon>
    </lineage>
</organism>
<protein>
    <submittedName>
        <fullName evidence="1">Metal-dependent hydrolase</fullName>
    </submittedName>
</protein>